<organism evidence="1 2">
    <name type="scientific">Nephila pilipes</name>
    <name type="common">Giant wood spider</name>
    <name type="synonym">Nephila maculata</name>
    <dbReference type="NCBI Taxonomy" id="299642"/>
    <lineage>
        <taxon>Eukaryota</taxon>
        <taxon>Metazoa</taxon>
        <taxon>Ecdysozoa</taxon>
        <taxon>Arthropoda</taxon>
        <taxon>Chelicerata</taxon>
        <taxon>Arachnida</taxon>
        <taxon>Araneae</taxon>
        <taxon>Araneomorphae</taxon>
        <taxon>Entelegynae</taxon>
        <taxon>Araneoidea</taxon>
        <taxon>Nephilidae</taxon>
        <taxon>Nephila</taxon>
    </lineage>
</organism>
<comment type="caution">
    <text evidence="1">The sequence shown here is derived from an EMBL/GenBank/DDBJ whole genome shotgun (WGS) entry which is preliminary data.</text>
</comment>
<gene>
    <name evidence="1" type="ORF">NPIL_192152</name>
</gene>
<dbReference type="AlphaFoldDB" id="A0A8X6N8I6"/>
<reference evidence="1" key="1">
    <citation type="submission" date="2020-08" db="EMBL/GenBank/DDBJ databases">
        <title>Multicomponent nature underlies the extraordinary mechanical properties of spider dragline silk.</title>
        <authorList>
            <person name="Kono N."/>
            <person name="Nakamura H."/>
            <person name="Mori M."/>
            <person name="Yoshida Y."/>
            <person name="Ohtoshi R."/>
            <person name="Malay A.D."/>
            <person name="Moran D.A.P."/>
            <person name="Tomita M."/>
            <person name="Numata K."/>
            <person name="Arakawa K."/>
        </authorList>
    </citation>
    <scope>NUCLEOTIDE SEQUENCE</scope>
</reference>
<accession>A0A8X6N8I6</accession>
<dbReference type="EMBL" id="BMAW01006681">
    <property type="protein sequence ID" value="GFS99881.1"/>
    <property type="molecule type" value="Genomic_DNA"/>
</dbReference>
<protein>
    <submittedName>
        <fullName evidence="1">Uncharacterized protein</fullName>
    </submittedName>
</protein>
<name>A0A8X6N8I6_NEPPI</name>
<keyword evidence="2" id="KW-1185">Reference proteome</keyword>
<sequence length="41" mass="4818">MVVNSGGNGIRISKWTLFFSRIYQENRKVIVVSFLPQKIYK</sequence>
<dbReference type="Proteomes" id="UP000887013">
    <property type="component" value="Unassembled WGS sequence"/>
</dbReference>
<feature type="non-terminal residue" evidence="1">
    <location>
        <position position="41"/>
    </location>
</feature>
<proteinExistence type="predicted"/>
<evidence type="ECO:0000313" key="1">
    <source>
        <dbReference type="EMBL" id="GFS99881.1"/>
    </source>
</evidence>
<evidence type="ECO:0000313" key="2">
    <source>
        <dbReference type="Proteomes" id="UP000887013"/>
    </source>
</evidence>